<accession>A0A150KF58</accession>
<dbReference type="Proteomes" id="UP000075304">
    <property type="component" value="Unassembled WGS sequence"/>
</dbReference>
<gene>
    <name evidence="1" type="ORF">B4099_2971</name>
</gene>
<evidence type="ECO:0000313" key="2">
    <source>
        <dbReference type="Proteomes" id="UP000075304"/>
    </source>
</evidence>
<dbReference type="AlphaFoldDB" id="A0A150KF58"/>
<reference evidence="1 2" key="1">
    <citation type="submission" date="2016-01" db="EMBL/GenBank/DDBJ databases">
        <title>Genome Sequences of Twelve Sporeforming Bacillus Species Isolated from Foods.</title>
        <authorList>
            <person name="Berendsen E.M."/>
            <person name="Wells-Bennik M.H."/>
            <person name="Krawcyk A.O."/>
            <person name="De Jong A."/>
            <person name="Holsappel S."/>
            <person name="Eijlander R.T."/>
            <person name="Kuipers O.P."/>
        </authorList>
    </citation>
    <scope>NUCLEOTIDE SEQUENCE [LARGE SCALE GENOMIC DNA]</scope>
    <source>
        <strain evidence="1 2">B4099</strain>
    </source>
</reference>
<name>A0A150KF58_HEYCO</name>
<evidence type="ECO:0000313" key="1">
    <source>
        <dbReference type="EMBL" id="KYC69804.1"/>
    </source>
</evidence>
<dbReference type="EMBL" id="LQYI01000044">
    <property type="protein sequence ID" value="KYC69804.1"/>
    <property type="molecule type" value="Genomic_DNA"/>
</dbReference>
<protein>
    <submittedName>
        <fullName evidence="1">Uncharacterized protein</fullName>
    </submittedName>
</protein>
<organism evidence="1 2">
    <name type="scientific">Heyndrickxia coagulans</name>
    <name type="common">Weizmannia coagulans</name>
    <dbReference type="NCBI Taxonomy" id="1398"/>
    <lineage>
        <taxon>Bacteria</taxon>
        <taxon>Bacillati</taxon>
        <taxon>Bacillota</taxon>
        <taxon>Bacilli</taxon>
        <taxon>Bacillales</taxon>
        <taxon>Bacillaceae</taxon>
        <taxon>Heyndrickxia</taxon>
    </lineage>
</organism>
<sequence>MYHFIEFLAAFIIIQDESAFKVLFLDGKAFFQKNFQLK</sequence>
<proteinExistence type="predicted"/>
<dbReference type="PATRIC" id="fig|1398.25.peg.2698"/>
<comment type="caution">
    <text evidence="1">The sequence shown here is derived from an EMBL/GenBank/DDBJ whole genome shotgun (WGS) entry which is preliminary data.</text>
</comment>